<reference evidence="3" key="1">
    <citation type="submission" date="2016-11" db="EMBL/GenBank/DDBJ databases">
        <authorList>
            <person name="Varghese N."/>
            <person name="Submissions S."/>
        </authorList>
    </citation>
    <scope>NUCLEOTIDE SEQUENCE [LARGE SCALE GENOMIC DNA]</scope>
    <source>
        <strain evidence="3">DSM 16990</strain>
    </source>
</reference>
<keyword evidence="3" id="KW-1185">Reference proteome</keyword>
<dbReference type="PROSITE" id="PS51257">
    <property type="entry name" value="PROKAR_LIPOPROTEIN"/>
    <property type="match status" value="1"/>
</dbReference>
<proteinExistence type="predicted"/>
<dbReference type="OrthoDB" id="713675at2"/>
<name>A0A1M5GZA8_9SPHI</name>
<dbReference type="EMBL" id="FQUQ01000004">
    <property type="protein sequence ID" value="SHG09089.1"/>
    <property type="molecule type" value="Genomic_DNA"/>
</dbReference>
<dbReference type="RefSeq" id="WP_073233108.1">
    <property type="nucleotide sequence ID" value="NZ_FQUQ01000004.1"/>
</dbReference>
<dbReference type="AlphaFoldDB" id="A0A1M5GZA8"/>
<dbReference type="Proteomes" id="UP000184287">
    <property type="component" value="Unassembled WGS sequence"/>
</dbReference>
<gene>
    <name evidence="2" type="ORF">SAMN04488522_104435</name>
</gene>
<feature type="signal peptide" evidence="1">
    <location>
        <begin position="1"/>
        <end position="21"/>
    </location>
</feature>
<evidence type="ECO:0000313" key="3">
    <source>
        <dbReference type="Proteomes" id="UP000184287"/>
    </source>
</evidence>
<evidence type="ECO:0008006" key="4">
    <source>
        <dbReference type="Google" id="ProtNLM"/>
    </source>
</evidence>
<organism evidence="2 3">
    <name type="scientific">Pedobacter caeni</name>
    <dbReference type="NCBI Taxonomy" id="288992"/>
    <lineage>
        <taxon>Bacteria</taxon>
        <taxon>Pseudomonadati</taxon>
        <taxon>Bacteroidota</taxon>
        <taxon>Sphingobacteriia</taxon>
        <taxon>Sphingobacteriales</taxon>
        <taxon>Sphingobacteriaceae</taxon>
        <taxon>Pedobacter</taxon>
    </lineage>
</organism>
<keyword evidence="1" id="KW-0732">Signal</keyword>
<evidence type="ECO:0000313" key="2">
    <source>
        <dbReference type="EMBL" id="SHG09089.1"/>
    </source>
</evidence>
<accession>A0A1M5GZA8</accession>
<protein>
    <recommendedName>
        <fullName evidence="4">BACON domain-containing protein</fullName>
    </recommendedName>
</protein>
<sequence>MNRLTKILSLSLILSLTLLFACKKDKDDAPSNGTHKVVFKAIGSAGTKVSTAVYTDGSGKTETFTSLDTQNWTSSEYTIPSSARSVHFGANGIGVDASSTLVVEIWVDGVKAADGKSTGKILSSSASLSF</sequence>
<feature type="chain" id="PRO_5012657602" description="BACON domain-containing protein" evidence="1">
    <location>
        <begin position="22"/>
        <end position="130"/>
    </location>
</feature>
<evidence type="ECO:0000256" key="1">
    <source>
        <dbReference type="SAM" id="SignalP"/>
    </source>
</evidence>